<evidence type="ECO:0000256" key="1">
    <source>
        <dbReference type="SAM" id="MobiDB-lite"/>
    </source>
</evidence>
<keyword evidence="3" id="KW-1185">Reference proteome</keyword>
<reference evidence="2" key="1">
    <citation type="submission" date="2021-09" db="EMBL/GenBank/DDBJ databases">
        <authorList>
            <person name="Martin H S."/>
        </authorList>
    </citation>
    <scope>NUCLEOTIDE SEQUENCE</scope>
</reference>
<proteinExistence type="predicted"/>
<protein>
    <submittedName>
        <fullName evidence="2">(African queen) hypothetical protein</fullName>
    </submittedName>
</protein>
<comment type="caution">
    <text evidence="2">The sequence shown here is derived from an EMBL/GenBank/DDBJ whole genome shotgun (WGS) entry which is preliminary data.</text>
</comment>
<gene>
    <name evidence="2" type="ORF">DCHRY22_LOCUS1230</name>
</gene>
<dbReference type="EMBL" id="CAKASE010000043">
    <property type="protein sequence ID" value="CAG9559352.1"/>
    <property type="molecule type" value="Genomic_DNA"/>
</dbReference>
<dbReference type="Proteomes" id="UP000789524">
    <property type="component" value="Unassembled WGS sequence"/>
</dbReference>
<organism evidence="2 3">
    <name type="scientific">Danaus chrysippus</name>
    <name type="common">African queen</name>
    <dbReference type="NCBI Taxonomy" id="151541"/>
    <lineage>
        <taxon>Eukaryota</taxon>
        <taxon>Metazoa</taxon>
        <taxon>Ecdysozoa</taxon>
        <taxon>Arthropoda</taxon>
        <taxon>Hexapoda</taxon>
        <taxon>Insecta</taxon>
        <taxon>Pterygota</taxon>
        <taxon>Neoptera</taxon>
        <taxon>Endopterygota</taxon>
        <taxon>Lepidoptera</taxon>
        <taxon>Glossata</taxon>
        <taxon>Ditrysia</taxon>
        <taxon>Papilionoidea</taxon>
        <taxon>Nymphalidae</taxon>
        <taxon>Danainae</taxon>
        <taxon>Danaini</taxon>
        <taxon>Danaina</taxon>
        <taxon>Danaus</taxon>
        <taxon>Anosia</taxon>
    </lineage>
</organism>
<sequence>MRAYMKANVKVRYLFPSIEYWDHRGAPVASITSRAPAASAPAAPPRSCRITTHARARRDLLQSYINGSDASSPLYHRYPADRGDTRSNGGHRL</sequence>
<evidence type="ECO:0000313" key="3">
    <source>
        <dbReference type="Proteomes" id="UP000789524"/>
    </source>
</evidence>
<name>A0A8J2QDC3_9NEOP</name>
<evidence type="ECO:0000313" key="2">
    <source>
        <dbReference type="EMBL" id="CAG9559352.1"/>
    </source>
</evidence>
<dbReference type="AlphaFoldDB" id="A0A8J2QDC3"/>
<dbReference type="OrthoDB" id="10257567at2759"/>
<feature type="region of interest" description="Disordered" evidence="1">
    <location>
        <begin position="64"/>
        <end position="93"/>
    </location>
</feature>
<accession>A0A8J2QDC3</accession>